<gene>
    <name evidence="2" type="ORF">IHV25_01445</name>
</gene>
<evidence type="ECO:0000256" key="1">
    <source>
        <dbReference type="SAM" id="MobiDB-lite"/>
    </source>
</evidence>
<evidence type="ECO:0000313" key="2">
    <source>
        <dbReference type="EMBL" id="MBE1236319.1"/>
    </source>
</evidence>
<feature type="compositionally biased region" description="Acidic residues" evidence="1">
    <location>
        <begin position="226"/>
        <end position="236"/>
    </location>
</feature>
<name>A0A8J7CCY0_9PROT</name>
<proteinExistence type="predicted"/>
<dbReference type="EMBL" id="JACZHT010000001">
    <property type="protein sequence ID" value="MBE1236319.1"/>
    <property type="molecule type" value="Genomic_DNA"/>
</dbReference>
<evidence type="ECO:0000313" key="3">
    <source>
        <dbReference type="Proteomes" id="UP000631034"/>
    </source>
</evidence>
<dbReference type="RefSeq" id="WP_192533185.1">
    <property type="nucleotide sequence ID" value="NZ_JACZHT010000001.1"/>
</dbReference>
<protein>
    <submittedName>
        <fullName evidence="2">Uncharacterized protein</fullName>
    </submittedName>
</protein>
<sequence length="245" mass="26625">MSVGTSIGGLVRYAQGGEWRLRTDAVRDEHVKEVMEAHGFEKFEDLSRFIGPNWGMALFGAAFEDMVSRTFEDGNPEHEQGNIVEVYLRRRGWKEKMLVKGYLTSLAESVPTLLEVLEVEPGRTVLVKDTLGADAGPVLVHEKTASTMVSPGDMLAGRLVASGKKTVFGGGLLLYLPEAVTRLRSELEARHGAGPLDRETLRAAAPLFSSIWLALHADEMARERDAEAEEDTDSDAEGSAGPAGD</sequence>
<dbReference type="AlphaFoldDB" id="A0A8J7CCY0"/>
<comment type="caution">
    <text evidence="2">The sequence shown here is derived from an EMBL/GenBank/DDBJ whole genome shotgun (WGS) entry which is preliminary data.</text>
</comment>
<reference evidence="2" key="1">
    <citation type="submission" date="2020-10" db="EMBL/GenBank/DDBJ databases">
        <title>Genome sequence of the unusual species of purple photosynthetic bacteria, Phaeovibrio sulfidiphilus DSM 23193, type strain.</title>
        <authorList>
            <person name="Kyndt J.A."/>
            <person name="Meyer T.E."/>
        </authorList>
    </citation>
    <scope>NUCLEOTIDE SEQUENCE</scope>
    <source>
        <strain evidence="2">DSM 23193</strain>
    </source>
</reference>
<organism evidence="2 3">
    <name type="scientific">Phaeovibrio sulfidiphilus</name>
    <dbReference type="NCBI Taxonomy" id="1220600"/>
    <lineage>
        <taxon>Bacteria</taxon>
        <taxon>Pseudomonadati</taxon>
        <taxon>Pseudomonadota</taxon>
        <taxon>Alphaproteobacteria</taxon>
        <taxon>Rhodospirillales</taxon>
        <taxon>Rhodospirillaceae</taxon>
        <taxon>Phaeovibrio</taxon>
    </lineage>
</organism>
<feature type="region of interest" description="Disordered" evidence="1">
    <location>
        <begin position="222"/>
        <end position="245"/>
    </location>
</feature>
<accession>A0A8J7CCY0</accession>
<dbReference type="Proteomes" id="UP000631034">
    <property type="component" value="Unassembled WGS sequence"/>
</dbReference>
<keyword evidence="3" id="KW-1185">Reference proteome</keyword>